<dbReference type="GO" id="GO:0005886">
    <property type="term" value="C:plasma membrane"/>
    <property type="evidence" value="ECO:0007669"/>
    <property type="project" value="UniProtKB-SubCell"/>
</dbReference>
<evidence type="ECO:0000256" key="6">
    <source>
        <dbReference type="ARBA" id="ARBA00023136"/>
    </source>
</evidence>
<dbReference type="EMBL" id="OBEK01000001">
    <property type="protein sequence ID" value="SNZ04972.1"/>
    <property type="molecule type" value="Genomic_DNA"/>
</dbReference>
<organism evidence="8 9">
    <name type="scientific">Terribacillus aidingensis</name>
    <dbReference type="NCBI Taxonomy" id="586416"/>
    <lineage>
        <taxon>Bacteria</taxon>
        <taxon>Bacillati</taxon>
        <taxon>Bacillota</taxon>
        <taxon>Bacilli</taxon>
        <taxon>Bacillales</taxon>
        <taxon>Bacillaceae</taxon>
        <taxon>Terribacillus</taxon>
    </lineage>
</organism>
<comment type="similarity">
    <text evidence="2">Belongs to the chromate ion transporter (CHR) (TC 2.A.51) family.</text>
</comment>
<evidence type="ECO:0000256" key="2">
    <source>
        <dbReference type="ARBA" id="ARBA00005262"/>
    </source>
</evidence>
<keyword evidence="6 7" id="KW-0472">Membrane</keyword>
<sequence length="183" mass="20104">MIYWNLFLAFFRVGIFGYGGGPASIPLVEKEVVKQYKWMDDEEFGNTLALGNSLPGPIATKLAGYIGYKVGGWFGMICALVATVIPTVVLLIILFSFVEALSDQPWIRGMTTAVIPVVGVMLAVMTIDFLKKSRNGLKSWQIVALLLASVVLIELLHIHPALLILALLLFALLKPEKQKEEDA</sequence>
<proteinExistence type="inferred from homology"/>
<evidence type="ECO:0000256" key="7">
    <source>
        <dbReference type="SAM" id="Phobius"/>
    </source>
</evidence>
<dbReference type="OrthoDB" id="9027281at2"/>
<feature type="transmembrane region" description="Helical" evidence="7">
    <location>
        <begin position="142"/>
        <end position="173"/>
    </location>
</feature>
<dbReference type="RefSeq" id="WP_097039473.1">
    <property type="nucleotide sequence ID" value="NZ_OBEK01000001.1"/>
</dbReference>
<keyword evidence="5 7" id="KW-1133">Transmembrane helix</keyword>
<dbReference type="PANTHER" id="PTHR43663:SF1">
    <property type="entry name" value="CHROMATE TRANSPORTER"/>
    <property type="match status" value="1"/>
</dbReference>
<dbReference type="AlphaFoldDB" id="A0A285N694"/>
<keyword evidence="3" id="KW-1003">Cell membrane</keyword>
<keyword evidence="4 7" id="KW-0812">Transmembrane</keyword>
<protein>
    <submittedName>
        <fullName evidence="8">Chromate transporter</fullName>
    </submittedName>
</protein>
<dbReference type="InterPro" id="IPR003370">
    <property type="entry name" value="Chromate_transpt"/>
</dbReference>
<evidence type="ECO:0000256" key="1">
    <source>
        <dbReference type="ARBA" id="ARBA00004651"/>
    </source>
</evidence>
<evidence type="ECO:0000256" key="4">
    <source>
        <dbReference type="ARBA" id="ARBA00022692"/>
    </source>
</evidence>
<feature type="transmembrane region" description="Helical" evidence="7">
    <location>
        <begin position="110"/>
        <end position="130"/>
    </location>
</feature>
<accession>A0A285N694</accession>
<dbReference type="PANTHER" id="PTHR43663">
    <property type="entry name" value="CHROMATE TRANSPORT PROTEIN-RELATED"/>
    <property type="match status" value="1"/>
</dbReference>
<name>A0A285N694_9BACI</name>
<dbReference type="GO" id="GO:0015109">
    <property type="term" value="F:chromate transmembrane transporter activity"/>
    <property type="evidence" value="ECO:0007669"/>
    <property type="project" value="InterPro"/>
</dbReference>
<evidence type="ECO:0000313" key="8">
    <source>
        <dbReference type="EMBL" id="SNZ04972.1"/>
    </source>
</evidence>
<dbReference type="STRING" id="586416.GZ22_16185"/>
<evidence type="ECO:0000256" key="3">
    <source>
        <dbReference type="ARBA" id="ARBA00022475"/>
    </source>
</evidence>
<dbReference type="Pfam" id="PF02417">
    <property type="entry name" value="Chromate_transp"/>
    <property type="match status" value="1"/>
</dbReference>
<feature type="transmembrane region" description="Helical" evidence="7">
    <location>
        <begin position="73"/>
        <end position="98"/>
    </location>
</feature>
<dbReference type="Proteomes" id="UP000219356">
    <property type="component" value="Unassembled WGS sequence"/>
</dbReference>
<dbReference type="InterPro" id="IPR052518">
    <property type="entry name" value="CHR_Transporter"/>
</dbReference>
<keyword evidence="9" id="KW-1185">Reference proteome</keyword>
<gene>
    <name evidence="8" type="ORF">SAMN05421503_0827</name>
</gene>
<evidence type="ECO:0000313" key="9">
    <source>
        <dbReference type="Proteomes" id="UP000219356"/>
    </source>
</evidence>
<feature type="transmembrane region" description="Helical" evidence="7">
    <location>
        <begin position="6"/>
        <end position="28"/>
    </location>
</feature>
<reference evidence="9" key="1">
    <citation type="submission" date="2017-09" db="EMBL/GenBank/DDBJ databases">
        <authorList>
            <person name="Varghese N."/>
            <person name="Submissions S."/>
        </authorList>
    </citation>
    <scope>NUCLEOTIDE SEQUENCE [LARGE SCALE GENOMIC DNA]</scope>
    <source>
        <strain evidence="9">CGMCC 1.8913</strain>
    </source>
</reference>
<evidence type="ECO:0000256" key="5">
    <source>
        <dbReference type="ARBA" id="ARBA00022989"/>
    </source>
</evidence>
<comment type="subcellular location">
    <subcellularLocation>
        <location evidence="1">Cell membrane</location>
        <topology evidence="1">Multi-pass membrane protein</topology>
    </subcellularLocation>
</comment>